<proteinExistence type="predicted"/>
<evidence type="ECO:0000313" key="2">
    <source>
        <dbReference type="EMBL" id="MFD1330729.1"/>
    </source>
</evidence>
<dbReference type="InterPro" id="IPR044925">
    <property type="entry name" value="His-Me_finger_sf"/>
</dbReference>
<accession>A0ABW3Z3D7</accession>
<dbReference type="SUPFAM" id="SSF54060">
    <property type="entry name" value="His-Me finger endonucleases"/>
    <property type="match status" value="1"/>
</dbReference>
<protein>
    <recommendedName>
        <fullName evidence="4">HNH nuclease domain-containing protein</fullName>
    </recommendedName>
</protein>
<dbReference type="InterPro" id="IPR044930">
    <property type="entry name" value="Homing_endonuclease_His-Me"/>
</dbReference>
<evidence type="ECO:0000256" key="1">
    <source>
        <dbReference type="SAM" id="MobiDB-lite"/>
    </source>
</evidence>
<dbReference type="Gene3D" id="3.90.75.10">
    <property type="entry name" value="Homing Intron 3 (I-ppo) Encoded Endonuclease, Chain A"/>
    <property type="match status" value="1"/>
</dbReference>
<evidence type="ECO:0000313" key="3">
    <source>
        <dbReference type="Proteomes" id="UP001597171"/>
    </source>
</evidence>
<keyword evidence="3" id="KW-1185">Reference proteome</keyword>
<sequence length="112" mass="12690">MNPADIPRFMTYVDKLPCGCWFWTGARSRGAGNRKWYGSFRTGRQVVRAHRFAAEVIGGHAPLRPGEHRDHTCVFSLCVNPEHIESVTREVNQSRKLARREGAPLQTERADG</sequence>
<gene>
    <name evidence="2" type="ORF">ACFQ4O_01810</name>
</gene>
<feature type="region of interest" description="Disordered" evidence="1">
    <location>
        <begin position="90"/>
        <end position="112"/>
    </location>
</feature>
<name>A0ABW3Z3D7_9HYPH</name>
<organism evidence="2 3">
    <name type="scientific">Methylopila musalis</name>
    <dbReference type="NCBI Taxonomy" id="1134781"/>
    <lineage>
        <taxon>Bacteria</taxon>
        <taxon>Pseudomonadati</taxon>
        <taxon>Pseudomonadota</taxon>
        <taxon>Alphaproteobacteria</taxon>
        <taxon>Hyphomicrobiales</taxon>
        <taxon>Methylopilaceae</taxon>
        <taxon>Methylopila</taxon>
    </lineage>
</organism>
<dbReference type="RefSeq" id="WP_378773920.1">
    <property type="nucleotide sequence ID" value="NZ_JBHTMX010000005.1"/>
</dbReference>
<reference evidence="3" key="1">
    <citation type="journal article" date="2019" name="Int. J. Syst. Evol. Microbiol.">
        <title>The Global Catalogue of Microorganisms (GCM) 10K type strain sequencing project: providing services to taxonomists for standard genome sequencing and annotation.</title>
        <authorList>
            <consortium name="The Broad Institute Genomics Platform"/>
            <consortium name="The Broad Institute Genome Sequencing Center for Infectious Disease"/>
            <person name="Wu L."/>
            <person name="Ma J."/>
        </authorList>
    </citation>
    <scope>NUCLEOTIDE SEQUENCE [LARGE SCALE GENOMIC DNA]</scope>
    <source>
        <strain evidence="3">CCUG 61696</strain>
    </source>
</reference>
<dbReference type="Proteomes" id="UP001597171">
    <property type="component" value="Unassembled WGS sequence"/>
</dbReference>
<evidence type="ECO:0008006" key="4">
    <source>
        <dbReference type="Google" id="ProtNLM"/>
    </source>
</evidence>
<comment type="caution">
    <text evidence="2">The sequence shown here is derived from an EMBL/GenBank/DDBJ whole genome shotgun (WGS) entry which is preliminary data.</text>
</comment>
<dbReference type="EMBL" id="JBHTMX010000005">
    <property type="protein sequence ID" value="MFD1330729.1"/>
    <property type="molecule type" value="Genomic_DNA"/>
</dbReference>